<dbReference type="InterPro" id="IPR036116">
    <property type="entry name" value="FN3_sf"/>
</dbReference>
<dbReference type="Pfam" id="PF13802">
    <property type="entry name" value="Gal_mutarotas_2"/>
    <property type="match status" value="1"/>
</dbReference>
<dbReference type="SUPFAM" id="SSF63446">
    <property type="entry name" value="Type I dockerin domain"/>
    <property type="match status" value="1"/>
</dbReference>
<dbReference type="InterPro" id="IPR011013">
    <property type="entry name" value="Gal_mutarotase_sf_dom"/>
</dbReference>
<proteinExistence type="inferred from homology"/>
<dbReference type="Gene3D" id="3.20.20.80">
    <property type="entry name" value="Glycosidases"/>
    <property type="match status" value="1"/>
</dbReference>
<dbReference type="InterPro" id="IPR017853">
    <property type="entry name" value="GH"/>
</dbReference>
<dbReference type="GO" id="GO:0004553">
    <property type="term" value="F:hydrolase activity, hydrolyzing O-glycosyl compounds"/>
    <property type="evidence" value="ECO:0007669"/>
    <property type="project" value="InterPro"/>
</dbReference>
<dbReference type="SUPFAM" id="SSF51011">
    <property type="entry name" value="Glycosyl hydrolase domain"/>
    <property type="match status" value="1"/>
</dbReference>
<dbReference type="SUPFAM" id="SSF49265">
    <property type="entry name" value="Fibronectin type III"/>
    <property type="match status" value="1"/>
</dbReference>
<dbReference type="PROSITE" id="PS50022">
    <property type="entry name" value="FA58C_3"/>
    <property type="match status" value="1"/>
</dbReference>
<feature type="domain" description="Fibronectin type-III" evidence="3">
    <location>
        <begin position="849"/>
        <end position="931"/>
    </location>
</feature>
<dbReference type="Gene3D" id="1.10.1330.10">
    <property type="entry name" value="Dockerin domain"/>
    <property type="match status" value="1"/>
</dbReference>
<evidence type="ECO:0000256" key="1">
    <source>
        <dbReference type="ARBA" id="ARBA00007806"/>
    </source>
</evidence>
<dbReference type="PROSITE" id="PS50853">
    <property type="entry name" value="FN3"/>
    <property type="match status" value="1"/>
</dbReference>
<dbReference type="PANTHER" id="PTHR22762:SF166">
    <property type="entry name" value="ALPHA-GLUCOSIDASE"/>
    <property type="match status" value="1"/>
</dbReference>
<dbReference type="Proteomes" id="UP000544054">
    <property type="component" value="Unassembled WGS sequence"/>
</dbReference>
<dbReference type="Gene3D" id="2.60.120.260">
    <property type="entry name" value="Galactose-binding domain-like"/>
    <property type="match status" value="1"/>
</dbReference>
<dbReference type="Gene3D" id="2.60.40.1760">
    <property type="entry name" value="glycosyl hydrolase (family 31)"/>
    <property type="match status" value="1"/>
</dbReference>
<dbReference type="PROSITE" id="PS00018">
    <property type="entry name" value="EF_HAND_1"/>
    <property type="match status" value="2"/>
</dbReference>
<dbReference type="Gene3D" id="2.60.40.1180">
    <property type="entry name" value="Golgi alpha-mannosidase II"/>
    <property type="match status" value="2"/>
</dbReference>
<dbReference type="InterPro" id="IPR003961">
    <property type="entry name" value="FN3_dom"/>
</dbReference>
<comment type="caution">
    <text evidence="4">The sequence shown here is derived from an EMBL/GenBank/DDBJ whole genome shotgun (WGS) entry which is preliminary data.</text>
</comment>
<dbReference type="InterPro" id="IPR018247">
    <property type="entry name" value="EF_Hand_1_Ca_BS"/>
</dbReference>
<gene>
    <name evidence="4" type="ORF">HHL23_19870</name>
</gene>
<dbReference type="Gene3D" id="2.60.40.680">
    <property type="match status" value="1"/>
</dbReference>
<evidence type="ECO:0000313" key="5">
    <source>
        <dbReference type="Proteomes" id="UP000544054"/>
    </source>
</evidence>
<dbReference type="EMBL" id="JABBGI010000034">
    <property type="protein sequence ID" value="NML72033.1"/>
    <property type="molecule type" value="Genomic_DNA"/>
</dbReference>
<accession>A0A7Y0AR86</accession>
<dbReference type="SUPFAM" id="SSF51445">
    <property type="entry name" value="(Trans)glycosidases"/>
    <property type="match status" value="1"/>
</dbReference>
<dbReference type="RefSeq" id="WP_169236493.1">
    <property type="nucleotide sequence ID" value="NZ_JABBGI010000034.1"/>
</dbReference>
<dbReference type="CDD" id="cd14254">
    <property type="entry name" value="Dockerin_II"/>
    <property type="match status" value="1"/>
</dbReference>
<dbReference type="InterPro" id="IPR000322">
    <property type="entry name" value="Glyco_hydro_31_TIM"/>
</dbReference>
<dbReference type="InterPro" id="IPR008979">
    <property type="entry name" value="Galactose-bd-like_sf"/>
</dbReference>
<comment type="similarity">
    <text evidence="1">Belongs to the glycosyl hydrolase 31 family.</text>
</comment>
<protein>
    <submittedName>
        <fullName evidence="4">DUF5110 domain-containing protein</fullName>
    </submittedName>
</protein>
<dbReference type="Pfam" id="PF00404">
    <property type="entry name" value="Dockerin_1"/>
    <property type="match status" value="1"/>
</dbReference>
<dbReference type="CDD" id="cd00063">
    <property type="entry name" value="FN3"/>
    <property type="match status" value="1"/>
</dbReference>
<dbReference type="SUPFAM" id="SSF49384">
    <property type="entry name" value="Carbohydrate-binding domain"/>
    <property type="match status" value="1"/>
</dbReference>
<dbReference type="Pfam" id="PF01055">
    <property type="entry name" value="Glyco_hydro_31_2nd"/>
    <property type="match status" value="1"/>
</dbReference>
<dbReference type="InterPro" id="IPR025887">
    <property type="entry name" value="Glyco_hydro_31_N_dom"/>
</dbReference>
<sequence length="1270" mass="143055">MNAVLNSKIQKILLLSSFLFFFIGKPQAQKIENVSKKGETSVEVLLSGNKKILIDFYGENIFRLFLDPKGGEVRNPEAIPPAQILVDQPRKKVKEIAVKNLSQTVSISTSKIKIEIEKTTSLFKVFNLNLNKEVFSFIAPIEFNSKEVVLTLSQGKDEYFYGGGVQNGRFSHKGNTILIVNQNSWTDSGVASPNPYYWSTNGYGFMWHTFKKGYYDFGKQNKNEVKLAHEINYLDVFFMVDDNPKSLLNDFYQLTGNPILLPKFGFYEGHLNAYNRDYWKEDDKGISFEDGKRYKESQKGNGGVKESLNGEKNNYQFSARAVIDRYKNADMPLGWILPNDGYGAGYGQTETLEGNVANLKSFGDYARKNGVEIGLWTQSDLHPKEGISALLQRDIIKEVGDAGVRVLKTDVAWVGPGYSFGLNGISDVAQIIPRYGNGSRPFIISLDGWAGSQRYAGIWTGDQTGGEWEYIRFHIPTYIGSSLSGQPNITSDMDGIFGGENPIINTRDFQWKTFTPMQLNMDGWGTNEKYPHALGESAASINRNYLKLKSSLIPYTYSVSKEAVDGLPIIRAMFLQQANDYTLGKSTQYQYLYGPCFLVAPIYQATKMDKEGSDIRNNIYLPKGNWIDYFTGQTYEGGIILNHFDAPIWKLPLFVTPGAIIPMVNANNNVHQINKKLRIYEVYPSDKSSFIEYDDDGITEKYKKNESVSTLIESNVVKNTATISTSPTQGNFNGFEKEKMTEFRINVTKKPSGVKLSIGGKNINLNTVNTLDEFNNATNVYFYNSKPEFNNFSTKDSEFAKVSITRNPQLWVKTEITDISKNKVELVIKDYQFTNSNQLKNNFGAFAEALKPITSENTNTAYSILPSWNKIPNADYYEILYNNMVYSNIKDTSFLFEGLASETKYDFKLRAVNKTNTSDWVPFSSRTNKNPYEFAIKGIKATATVPSQEGEGIENLFDQDVSTSWHSDYEKSKVPFEIILDLGSINTISKLEYIPRNSGYNGIWMNGKISYSDNKKDWTELGSFTWDRNSKIKSLDFATHPTTRFIKIEVSNAFRNFASGNELYVFKVPGSVSLLPGDINNDQKIDMNDFTSYINYTGLKKGDSDFEGYISNGDINKNGFIDAFDISNVATKIDGGVNGEELKPLQGSISAFASKQQYAKNDIVEVVVKGSNLQSVNALSFAIPYNQQELEYIGITPLNIGQMENLTYDRLHTNKEKILYPTLVNVGQKRPLEGTTDLFIIKFKAKRNGLFNMKATNGLLVDKTLNSINF</sequence>
<organism evidence="4 5">
    <name type="scientific">Chryseobacterium antibioticum</name>
    <dbReference type="NCBI Taxonomy" id="2728847"/>
    <lineage>
        <taxon>Bacteria</taxon>
        <taxon>Pseudomonadati</taxon>
        <taxon>Bacteroidota</taxon>
        <taxon>Flavobacteriia</taxon>
        <taxon>Flavobacteriales</taxon>
        <taxon>Weeksellaceae</taxon>
        <taxon>Chryseobacterium group</taxon>
        <taxon>Chryseobacterium</taxon>
    </lineage>
</organism>
<name>A0A7Y0AR86_9FLAO</name>
<evidence type="ECO:0000259" key="2">
    <source>
        <dbReference type="PROSITE" id="PS50022"/>
    </source>
</evidence>
<evidence type="ECO:0000259" key="3">
    <source>
        <dbReference type="PROSITE" id="PS50853"/>
    </source>
</evidence>
<dbReference type="InterPro" id="IPR013783">
    <property type="entry name" value="Ig-like_fold"/>
</dbReference>
<dbReference type="InterPro" id="IPR048395">
    <property type="entry name" value="Glyco_hydro_31_C"/>
</dbReference>
<dbReference type="Gene3D" id="2.60.40.10">
    <property type="entry name" value="Immunoglobulins"/>
    <property type="match status" value="1"/>
</dbReference>
<dbReference type="AlphaFoldDB" id="A0A7Y0AR86"/>
<dbReference type="SUPFAM" id="SSF74650">
    <property type="entry name" value="Galactose mutarotase-like"/>
    <property type="match status" value="1"/>
</dbReference>
<dbReference type="Pfam" id="PF17137">
    <property type="entry name" value="DUF5110"/>
    <property type="match status" value="1"/>
</dbReference>
<dbReference type="Pfam" id="PF00754">
    <property type="entry name" value="F5_F8_type_C"/>
    <property type="match status" value="1"/>
</dbReference>
<dbReference type="CDD" id="cd06596">
    <property type="entry name" value="GH31_CPE1046"/>
    <property type="match status" value="1"/>
</dbReference>
<keyword evidence="5" id="KW-1185">Reference proteome</keyword>
<dbReference type="InterPro" id="IPR008965">
    <property type="entry name" value="CBM2/CBM3_carb-bd_dom_sf"/>
</dbReference>
<dbReference type="Pfam" id="PF21365">
    <property type="entry name" value="Glyco_hydro_31_3rd"/>
    <property type="match status" value="1"/>
</dbReference>
<dbReference type="SUPFAM" id="SSF49785">
    <property type="entry name" value="Galactose-binding domain-like"/>
    <property type="match status" value="1"/>
</dbReference>
<dbReference type="PANTHER" id="PTHR22762">
    <property type="entry name" value="ALPHA-GLUCOSIDASE"/>
    <property type="match status" value="1"/>
</dbReference>
<dbReference type="InterPro" id="IPR002105">
    <property type="entry name" value="Dockerin_1_rpt"/>
</dbReference>
<dbReference type="InterPro" id="IPR000421">
    <property type="entry name" value="FA58C"/>
</dbReference>
<dbReference type="GO" id="GO:0030246">
    <property type="term" value="F:carbohydrate binding"/>
    <property type="evidence" value="ECO:0007669"/>
    <property type="project" value="InterPro"/>
</dbReference>
<dbReference type="InterPro" id="IPR036439">
    <property type="entry name" value="Dockerin_dom_sf"/>
</dbReference>
<dbReference type="InterPro" id="IPR013780">
    <property type="entry name" value="Glyco_hydro_b"/>
</dbReference>
<evidence type="ECO:0000313" key="4">
    <source>
        <dbReference type="EMBL" id="NML72033.1"/>
    </source>
</evidence>
<dbReference type="GO" id="GO:0000272">
    <property type="term" value="P:polysaccharide catabolic process"/>
    <property type="evidence" value="ECO:0007669"/>
    <property type="project" value="InterPro"/>
</dbReference>
<dbReference type="CDD" id="cd14752">
    <property type="entry name" value="GH31_N"/>
    <property type="match status" value="1"/>
</dbReference>
<feature type="domain" description="F5/8 type C" evidence="2">
    <location>
        <begin position="924"/>
        <end position="1068"/>
    </location>
</feature>
<reference evidence="4 5" key="1">
    <citation type="submission" date="2020-04" db="EMBL/GenBank/DDBJ databases">
        <title>Chryseobacterium sp. RP-3-3 sp. nov., isolated from Jeju soil.</title>
        <authorList>
            <person name="Dahal R.H."/>
        </authorList>
    </citation>
    <scope>NUCLEOTIDE SEQUENCE [LARGE SCALE GENOMIC DNA]</scope>
    <source>
        <strain evidence="4 5">RP-3-3</strain>
    </source>
</reference>
<dbReference type="InterPro" id="IPR033403">
    <property type="entry name" value="DUF5110"/>
</dbReference>